<evidence type="ECO:0000259" key="2">
    <source>
        <dbReference type="Pfam" id="PF03807"/>
    </source>
</evidence>
<dbReference type="Gene3D" id="3.40.50.720">
    <property type="entry name" value="NAD(P)-binding Rossmann-like Domain"/>
    <property type="match status" value="1"/>
</dbReference>
<gene>
    <name evidence="3" type="ORF">C8N44_13817</name>
</gene>
<dbReference type="EMBL" id="QBKN01000038">
    <property type="protein sequence ID" value="PTX39387.1"/>
    <property type="molecule type" value="Genomic_DNA"/>
</dbReference>
<accession>A0A2T6A6C8</accession>
<evidence type="ECO:0000256" key="1">
    <source>
        <dbReference type="ARBA" id="ARBA00023002"/>
    </source>
</evidence>
<proteinExistence type="predicted"/>
<dbReference type="InterPro" id="IPR036291">
    <property type="entry name" value="NAD(P)-bd_dom_sf"/>
</dbReference>
<reference evidence="3 4" key="1">
    <citation type="submission" date="2018-04" db="EMBL/GenBank/DDBJ databases">
        <title>Genomic Encyclopedia of Archaeal and Bacterial Type Strains, Phase II (KMG-II): from individual species to whole genera.</title>
        <authorList>
            <person name="Goeker M."/>
        </authorList>
    </citation>
    <scope>NUCLEOTIDE SEQUENCE [LARGE SCALE GENOMIC DNA]</scope>
    <source>
        <strain evidence="3 4">DSM 29329</strain>
    </source>
</reference>
<organism evidence="3 4">
    <name type="scientific">Allosediminivita pacifica</name>
    <dbReference type="NCBI Taxonomy" id="1267769"/>
    <lineage>
        <taxon>Bacteria</taxon>
        <taxon>Pseudomonadati</taxon>
        <taxon>Pseudomonadota</taxon>
        <taxon>Alphaproteobacteria</taxon>
        <taxon>Rhodobacterales</taxon>
        <taxon>Paracoccaceae</taxon>
        <taxon>Allosediminivita</taxon>
    </lineage>
</organism>
<comment type="caution">
    <text evidence="3">The sequence shown here is derived from an EMBL/GenBank/DDBJ whole genome shotgun (WGS) entry which is preliminary data.</text>
</comment>
<feature type="domain" description="Pyrroline-5-carboxylate reductase catalytic N-terminal" evidence="2">
    <location>
        <begin position="21"/>
        <end position="109"/>
    </location>
</feature>
<sequence>MAGHRSRHIMQDQEGLEQDMKIGILGSGLMGGKLGRNWAACGHDVTFAYSRSTSKLERLARDAGASYGSVAEAVDGADALLLSVHWSRVDDVLEQATASLGGKLVLNCCVPLDEGNSNLVIGPNDSGAEELARRRPDVRWVSCFNTIPSEAFAPVFARKGQTPAPQVFTYSDDDAAKEIAGGLIRDVGFEPLDTGGLRNGRYVEPFALATVELAYMQPGGPALTYRFEKLR</sequence>
<dbReference type="PANTHER" id="PTHR14239">
    <property type="entry name" value="DUDULIN-RELATED"/>
    <property type="match status" value="1"/>
</dbReference>
<keyword evidence="1" id="KW-0560">Oxidoreductase</keyword>
<dbReference type="SUPFAM" id="SSF51735">
    <property type="entry name" value="NAD(P)-binding Rossmann-fold domains"/>
    <property type="match status" value="1"/>
</dbReference>
<dbReference type="Pfam" id="PF03807">
    <property type="entry name" value="F420_oxidored"/>
    <property type="match status" value="1"/>
</dbReference>
<dbReference type="PANTHER" id="PTHR14239:SF10">
    <property type="entry name" value="REDUCTASE"/>
    <property type="match status" value="1"/>
</dbReference>
<dbReference type="AlphaFoldDB" id="A0A2T6A6C8"/>
<dbReference type="InterPro" id="IPR028939">
    <property type="entry name" value="P5C_Rdtase_cat_N"/>
</dbReference>
<name>A0A2T6A6C8_9RHOB</name>
<protein>
    <recommendedName>
        <fullName evidence="2">Pyrroline-5-carboxylate reductase catalytic N-terminal domain-containing protein</fullName>
    </recommendedName>
</protein>
<keyword evidence="4" id="KW-1185">Reference proteome</keyword>
<dbReference type="Proteomes" id="UP000244069">
    <property type="component" value="Unassembled WGS sequence"/>
</dbReference>
<evidence type="ECO:0000313" key="3">
    <source>
        <dbReference type="EMBL" id="PTX39387.1"/>
    </source>
</evidence>
<dbReference type="GO" id="GO:0016491">
    <property type="term" value="F:oxidoreductase activity"/>
    <property type="evidence" value="ECO:0007669"/>
    <property type="project" value="UniProtKB-KW"/>
</dbReference>
<evidence type="ECO:0000313" key="4">
    <source>
        <dbReference type="Proteomes" id="UP000244069"/>
    </source>
</evidence>
<dbReference type="InterPro" id="IPR051267">
    <property type="entry name" value="STEAP_metalloreductase"/>
</dbReference>